<dbReference type="AlphaFoldDB" id="A0A834IUP5"/>
<evidence type="ECO:0000256" key="2">
    <source>
        <dbReference type="ARBA" id="ARBA00023180"/>
    </source>
</evidence>
<evidence type="ECO:0000256" key="1">
    <source>
        <dbReference type="ARBA" id="ARBA00005964"/>
    </source>
</evidence>
<feature type="region of interest" description="Disordered" evidence="3">
    <location>
        <begin position="1021"/>
        <end position="1122"/>
    </location>
</feature>
<feature type="transmembrane region" description="Helical" evidence="4">
    <location>
        <begin position="537"/>
        <end position="561"/>
    </location>
</feature>
<reference evidence="6" key="1">
    <citation type="submission" date="2020-08" db="EMBL/GenBank/DDBJ databases">
        <title>Genome sequencing and assembly of the red palm weevil Rhynchophorus ferrugineus.</title>
        <authorList>
            <person name="Dias G.B."/>
            <person name="Bergman C.M."/>
            <person name="Manee M."/>
        </authorList>
    </citation>
    <scope>NUCLEOTIDE SEQUENCE</scope>
    <source>
        <strain evidence="6">AA-2017</strain>
        <tissue evidence="6">Whole larva</tissue>
    </source>
</reference>
<dbReference type="InterPro" id="IPR051093">
    <property type="entry name" value="Neuroligin/BSAL"/>
</dbReference>
<comment type="similarity">
    <text evidence="1">Belongs to the type-B carboxylesterase/lipase family.</text>
</comment>
<evidence type="ECO:0000313" key="7">
    <source>
        <dbReference type="Proteomes" id="UP000625711"/>
    </source>
</evidence>
<name>A0A834IUP5_RHYFE</name>
<feature type="region of interest" description="Disordered" evidence="3">
    <location>
        <begin position="657"/>
        <end position="701"/>
    </location>
</feature>
<evidence type="ECO:0000256" key="3">
    <source>
        <dbReference type="SAM" id="MobiDB-lite"/>
    </source>
</evidence>
<dbReference type="EMBL" id="JAACXV010000004">
    <property type="protein sequence ID" value="KAF7287544.1"/>
    <property type="molecule type" value="Genomic_DNA"/>
</dbReference>
<comment type="caution">
    <text evidence="6">The sequence shown here is derived from an EMBL/GenBank/DDBJ whole genome shotgun (WGS) entry which is preliminary data.</text>
</comment>
<dbReference type="Gene3D" id="3.40.50.1820">
    <property type="entry name" value="alpha/beta hydrolase"/>
    <property type="match status" value="1"/>
</dbReference>
<proteinExistence type="inferred from homology"/>
<dbReference type="InterPro" id="IPR002018">
    <property type="entry name" value="CarbesteraseB"/>
</dbReference>
<keyword evidence="4" id="KW-0472">Membrane</keyword>
<feature type="compositionally biased region" description="Basic and acidic residues" evidence="3">
    <location>
        <begin position="1050"/>
        <end position="1061"/>
    </location>
</feature>
<gene>
    <name evidence="6" type="ORF">GWI33_005908</name>
</gene>
<protein>
    <recommendedName>
        <fullName evidence="5">Carboxylesterase type B domain-containing protein</fullName>
    </recommendedName>
</protein>
<dbReference type="InterPro" id="IPR029058">
    <property type="entry name" value="AB_hydrolase_fold"/>
</dbReference>
<sequence length="1122" mass="127939">MPVTRLESSTHSRTYPVIVFIHGESFEWNSGNPYDGSVLAGFGQVIVVTLNFRLGILGFLKAGPEEGQIQSNFGLIDQVAALLWIKSNIEAFGGNPYNVTLMGHGTGAVCASLLTISPMAMHEDEKLFQRVILMSGTALADWALVSKPLDISIQVAQSLNCQLRDNFSDCLRRKRLDQLMSAVAVTDPYKTTFGPVVDDRFVPNDPKKSMTQYTSIFKRFDLMYGVTEMESIHLPLGGDTGLKDGIYEEQKDEELRKYMRTRCEVKPNVCFEETRAKYNYNKLSFQRDQGRYRHYMGHEPDRATLARDELLDILSDARTVAPVVQTGLYHSALNLQSYFYVFTHKTRSKRYIRNKTYNGEELPYVFGIPIRRTEIDDFTDEEKKLSKKIMKFFCNFAYTGNPNVPRTNYPIGDFKSWHPFHKEWHAFDEEQQHYLQLGIPIENKQFYRKEQMDYWINEFPNITKLTSKKNPLPWINHMDPYENFNKTSDSKEDKDYYRKTPYLFGPSNREDYSKGIFGRLLTAPPPSPEEVKQDVPALGIFVTVGALFLLANIVIFVFLYYKCLRKRKNENMSSPENNTPDDQDEKNENNILLSTCNIIKFCTKRNQSDDTYDHVPDETKHSSKGKLTRVASNSTIDAHAKVRDWIANEIVLKYSPKSERKNKKEKSKIGKSKKPEISAPFPVDDTSADKCPTRPVSPAKEVPKVKPLLIKTASIDRSNHRRRPDKVSVAIDATPSGRGLSVLMQKPIELSKSFDYPKVSPNPLRRSMTVEDFSPRKQENCKDDLRKSTTSINLANIDTEPTVIRIDHGHSKSDPVHDLDYANVKYLKTFDPNGEVNVTSRDDNTDPGRPLTPEESLTLIKRRNFPKVLPDHPGRDAFFNKRRSMPIHNLYVPISEEFQYSNSEPYSPTGRHYMRFPPMPPPRTTTLGRQVSNPQPICLSEPTLAEEPPASPEPEVACNNLFVGPLIPRNKLNNSHDVANEKKIKVETRSTPKTIITTNPKNPIKRADPKVIVKPTINKTKSEDKCSTKNIPRVVVPDNRPDIYSKPNIRHKDISKIKGNSEQDPDLMEYEDSRRLQVKKSHIPTLIKNSNTSLNKESSSSDSNSPSSENSDTGTVVKKVYV</sequence>
<feature type="compositionally biased region" description="Basic and acidic residues" evidence="3">
    <location>
        <begin position="608"/>
        <end position="621"/>
    </location>
</feature>
<dbReference type="Proteomes" id="UP000625711">
    <property type="component" value="Unassembled WGS sequence"/>
</dbReference>
<evidence type="ECO:0000313" key="6">
    <source>
        <dbReference type="EMBL" id="KAF7287544.1"/>
    </source>
</evidence>
<feature type="region of interest" description="Disordered" evidence="3">
    <location>
        <begin position="608"/>
        <end position="629"/>
    </location>
</feature>
<evidence type="ECO:0000256" key="4">
    <source>
        <dbReference type="SAM" id="Phobius"/>
    </source>
</evidence>
<feature type="domain" description="Carboxylesterase type B" evidence="5">
    <location>
        <begin position="10"/>
        <end position="455"/>
    </location>
</feature>
<dbReference type="SUPFAM" id="SSF53474">
    <property type="entry name" value="alpha/beta-Hydrolases"/>
    <property type="match status" value="1"/>
</dbReference>
<accession>A0A834IUP5</accession>
<feature type="compositionally biased region" description="Low complexity" evidence="3">
    <location>
        <begin position="1088"/>
        <end position="1113"/>
    </location>
</feature>
<dbReference type="Pfam" id="PF00135">
    <property type="entry name" value="COesterase"/>
    <property type="match status" value="1"/>
</dbReference>
<keyword evidence="7" id="KW-1185">Reference proteome</keyword>
<keyword evidence="4" id="KW-1133">Transmembrane helix</keyword>
<keyword evidence="2" id="KW-0325">Glycoprotein</keyword>
<dbReference type="PANTHER" id="PTHR43903">
    <property type="entry name" value="NEUROLIGIN"/>
    <property type="match status" value="1"/>
</dbReference>
<dbReference type="OrthoDB" id="3200163at2759"/>
<feature type="compositionally biased region" description="Basic residues" evidence="3">
    <location>
        <begin position="660"/>
        <end position="672"/>
    </location>
</feature>
<evidence type="ECO:0000259" key="5">
    <source>
        <dbReference type="Pfam" id="PF00135"/>
    </source>
</evidence>
<organism evidence="6 7">
    <name type="scientific">Rhynchophorus ferrugineus</name>
    <name type="common">Red palm weevil</name>
    <name type="synonym">Curculio ferrugineus</name>
    <dbReference type="NCBI Taxonomy" id="354439"/>
    <lineage>
        <taxon>Eukaryota</taxon>
        <taxon>Metazoa</taxon>
        <taxon>Ecdysozoa</taxon>
        <taxon>Arthropoda</taxon>
        <taxon>Hexapoda</taxon>
        <taxon>Insecta</taxon>
        <taxon>Pterygota</taxon>
        <taxon>Neoptera</taxon>
        <taxon>Endopterygota</taxon>
        <taxon>Coleoptera</taxon>
        <taxon>Polyphaga</taxon>
        <taxon>Cucujiformia</taxon>
        <taxon>Curculionidae</taxon>
        <taxon>Dryophthorinae</taxon>
        <taxon>Rhynchophorus</taxon>
    </lineage>
</organism>
<keyword evidence="4" id="KW-0812">Transmembrane</keyword>